<keyword evidence="2" id="KW-0472">Membrane</keyword>
<gene>
    <name evidence="4" type="primary">LOC108565308</name>
</gene>
<dbReference type="GeneID" id="108565308"/>
<evidence type="ECO:0000313" key="3">
    <source>
        <dbReference type="Proteomes" id="UP000695000"/>
    </source>
</evidence>
<evidence type="ECO:0000256" key="1">
    <source>
        <dbReference type="SAM" id="MobiDB-lite"/>
    </source>
</evidence>
<sequence length="143" mass="16440">MSTIGQIQDELYIVAGVLGAICFVLLIMIVIALIWTYRLRVTVEKLKERLIARAYRNAGPQSVEDFENPRRLPRFDSQPPLKKFVPPPPMQQQQQQQNQHQHQNDWGNGGHVNKGMNPLSNSHEHRGFPGDSRYPSRPRNLGY</sequence>
<dbReference type="Proteomes" id="UP000695000">
    <property type="component" value="Unplaced"/>
</dbReference>
<protein>
    <submittedName>
        <fullName evidence="4">Uncharacterized protein LOC108565308</fullName>
    </submittedName>
</protein>
<accession>A0ABM1N037</accession>
<evidence type="ECO:0000313" key="4">
    <source>
        <dbReference type="RefSeq" id="XP_017780187.1"/>
    </source>
</evidence>
<keyword evidence="2" id="KW-0812">Transmembrane</keyword>
<keyword evidence="2" id="KW-1133">Transmembrane helix</keyword>
<feature type="transmembrane region" description="Helical" evidence="2">
    <location>
        <begin position="12"/>
        <end position="37"/>
    </location>
</feature>
<keyword evidence="3" id="KW-1185">Reference proteome</keyword>
<name>A0ABM1N037_NICVS</name>
<proteinExistence type="predicted"/>
<feature type="region of interest" description="Disordered" evidence="1">
    <location>
        <begin position="62"/>
        <end position="143"/>
    </location>
</feature>
<feature type="compositionally biased region" description="Low complexity" evidence="1">
    <location>
        <begin position="91"/>
        <end position="101"/>
    </location>
</feature>
<evidence type="ECO:0000256" key="2">
    <source>
        <dbReference type="SAM" id="Phobius"/>
    </source>
</evidence>
<organism evidence="3 4">
    <name type="scientific">Nicrophorus vespilloides</name>
    <name type="common">Boreal carrion beetle</name>
    <dbReference type="NCBI Taxonomy" id="110193"/>
    <lineage>
        <taxon>Eukaryota</taxon>
        <taxon>Metazoa</taxon>
        <taxon>Ecdysozoa</taxon>
        <taxon>Arthropoda</taxon>
        <taxon>Hexapoda</taxon>
        <taxon>Insecta</taxon>
        <taxon>Pterygota</taxon>
        <taxon>Neoptera</taxon>
        <taxon>Endopterygota</taxon>
        <taxon>Coleoptera</taxon>
        <taxon>Polyphaga</taxon>
        <taxon>Staphyliniformia</taxon>
        <taxon>Silphidae</taxon>
        <taxon>Nicrophorinae</taxon>
        <taxon>Nicrophorus</taxon>
    </lineage>
</organism>
<dbReference type="RefSeq" id="XP_017780187.1">
    <property type="nucleotide sequence ID" value="XM_017924698.1"/>
</dbReference>
<reference evidence="4" key="1">
    <citation type="submission" date="2025-08" db="UniProtKB">
        <authorList>
            <consortium name="RefSeq"/>
        </authorList>
    </citation>
    <scope>IDENTIFICATION</scope>
    <source>
        <tissue evidence="4">Whole Larva</tissue>
    </source>
</reference>